<keyword evidence="2" id="KW-0378">Hydrolase</keyword>
<evidence type="ECO:0000259" key="1">
    <source>
        <dbReference type="Pfam" id="PF20703"/>
    </source>
</evidence>
<dbReference type="InterPro" id="IPR015943">
    <property type="entry name" value="WD40/YVTN_repeat-like_dom_sf"/>
</dbReference>
<reference evidence="2 3" key="1">
    <citation type="submission" date="2019-09" db="EMBL/GenBank/DDBJ databases">
        <authorList>
            <person name="Wang X."/>
        </authorList>
    </citation>
    <scope>NUCLEOTIDE SEQUENCE [LARGE SCALE GENOMIC DNA]</scope>
    <source>
        <strain evidence="2 3">CICC 11023</strain>
    </source>
</reference>
<dbReference type="SUPFAM" id="SSF82171">
    <property type="entry name" value="DPP6 N-terminal domain-like"/>
    <property type="match status" value="1"/>
</dbReference>
<keyword evidence="2" id="KW-0645">Protease</keyword>
<dbReference type="Pfam" id="PF20703">
    <property type="entry name" value="nSTAND1"/>
    <property type="match status" value="1"/>
</dbReference>
<comment type="caution">
    <text evidence="2">The sequence shown here is derived from an EMBL/GenBank/DDBJ whole genome shotgun (WGS) entry which is preliminary data.</text>
</comment>
<dbReference type="GO" id="GO:0006508">
    <property type="term" value="P:proteolysis"/>
    <property type="evidence" value="ECO:0007669"/>
    <property type="project" value="UniProtKB-KW"/>
</dbReference>
<dbReference type="InterPro" id="IPR049052">
    <property type="entry name" value="nSTAND1"/>
</dbReference>
<name>A0A5N0EC85_9NOCA</name>
<dbReference type="Proteomes" id="UP000323876">
    <property type="component" value="Unassembled WGS sequence"/>
</dbReference>
<keyword evidence="3" id="KW-1185">Reference proteome</keyword>
<dbReference type="InterPro" id="IPR027417">
    <property type="entry name" value="P-loop_NTPase"/>
</dbReference>
<dbReference type="SUPFAM" id="SSF50494">
    <property type="entry name" value="Trypsin-like serine proteases"/>
    <property type="match status" value="1"/>
</dbReference>
<sequence length="1410" mass="151251">MQGARRVQGIAETDRLGGASVRILTHTGDVVGAGFLVRPTLIATCAHVVSAALGREAADGEKPEELVAVDFPSVDGADPILARIQHWSPIRADGRGDLAILDLLVSPPDSIGPLPFWPAGQPWGGEFRMFGFPAEMPGGVWVSGEFRAPQSQGWVQLQAATGGQPITEGFSGAAVWDIETHAVTGMAVAADRRRYTRTAFMIPIDEVLRLNPALLSSPYRGMAPFDEEHADFFYGRDDDVERVRETLRQSGFAAVVGRSGTGKSSLIRAGVIPRLRPQGWQVAAFRLSGDVASESGVRVVGSGIAADEPLSTWLLEQAAPDADAALLQQLPPQGTVLFVDQFEDLAVAAPRQARALLQALLELARADTEGRLAIVLTLRWDALDNLLDAEIAEFLGRTTVAVAPLGRAQLRDVISRPAARAGVTLDDAVVQALIDGVFDQPGGLPLLASVLADLWARHTGGRITVADYEHVGSVEVSIARRAEQVMDQFTDPAERADVERLLTLLAAPTSSGAGFLRTVLPMREYPELRGVAGRLALDRLVVVGRDKHGEDTVELAHQALIDNWERLHDQLQSDRDFRAWQQHLAQDLDNWERRGREHDALLRGTALETAKDQLDARKSDVPQTHREFIAASLRLRGREVRRLRLVAATLTVLVVVAASMAVLAYQSSAARAAQLRLQAGRSLAAESMRVADSDVDKALQFAQAAARNAPDDDTVRTALLYQQLRMSSVTDYRTDLWHDGTFGAASADGSEVAVIEGRGVTVWAGLLGGEPTPWRLPPIAGKVTSLNLSRSGSALAVVTADGGVTVWNVRNRTGPALVHSPEPAPLLPNGVSTGWDQTGRWLAVRLNRAQVQRADLQQAQHTDLLEVYDMAGDAPVLVSSPPPLGDFAQFPDYVDPTGTMVVMRESNSAGTRNVLRDATTGQPIRELPDGRITSTGLIAGCSDDQLVVSDALTGAERLRSTRGSGSTPGDCRWAVDSSGRYAWSTNIGAEDTLGHVQLVDLRSGQAFVLQAAGPRGTLAAVVLVSPADDGPRLTQFTPSGLLRFAPAVAISDTNVFAGSVTVQRIVQWSPDGSFVVEVSCGREDANATLRVVEMAPAIREVARISLTLAVPGAIPPESAFRITADGKHLVMAGAVGAITLFSLPGLAVERSISLPVPPELGPGLRRPTSIMQPGDDDLAVFHAGSVTRWRISDGKQLGQTVRTWRDTDELKWMVRAGAQAFLIPTHNDEYVTENIDGDTVRSLDDGRVLRTVPVEPIDRGKRQDAFVSPSAPQIYITYDSGEGTVEDFDRGMESPSAQPFPSGTGVGMTNDGLLVVDNLGTLEIWDFDRGAKLFDVKISGQQYGHLSGDTLYALNPGRYAGAGGVGRYSINLDRDGLLGRLCAISDRDYTQAERDQLPVGAERTPPCRGG</sequence>
<protein>
    <submittedName>
        <fullName evidence="2">Serine protease</fullName>
    </submittedName>
</protein>
<dbReference type="EMBL" id="VXLC01000008">
    <property type="protein sequence ID" value="KAA8887042.1"/>
    <property type="molecule type" value="Genomic_DNA"/>
</dbReference>
<dbReference type="Gene3D" id="2.130.10.10">
    <property type="entry name" value="YVTN repeat-like/Quinoprotein amine dehydrogenase"/>
    <property type="match status" value="1"/>
</dbReference>
<dbReference type="GO" id="GO:0008233">
    <property type="term" value="F:peptidase activity"/>
    <property type="evidence" value="ECO:0007669"/>
    <property type="project" value="UniProtKB-KW"/>
</dbReference>
<feature type="domain" description="Novel STAND NTPase 1" evidence="1">
    <location>
        <begin position="218"/>
        <end position="598"/>
    </location>
</feature>
<evidence type="ECO:0000313" key="2">
    <source>
        <dbReference type="EMBL" id="KAA8887042.1"/>
    </source>
</evidence>
<accession>A0A5N0EC85</accession>
<proteinExistence type="predicted"/>
<evidence type="ECO:0000313" key="3">
    <source>
        <dbReference type="Proteomes" id="UP000323876"/>
    </source>
</evidence>
<gene>
    <name evidence="2" type="ORF">F3087_19170</name>
</gene>
<organism evidence="2 3">
    <name type="scientific">Nocardia colli</name>
    <dbReference type="NCBI Taxonomy" id="2545717"/>
    <lineage>
        <taxon>Bacteria</taxon>
        <taxon>Bacillati</taxon>
        <taxon>Actinomycetota</taxon>
        <taxon>Actinomycetes</taxon>
        <taxon>Mycobacteriales</taxon>
        <taxon>Nocardiaceae</taxon>
        <taxon>Nocardia</taxon>
    </lineage>
</organism>
<dbReference type="InterPro" id="IPR009003">
    <property type="entry name" value="Peptidase_S1_PA"/>
</dbReference>
<dbReference type="Pfam" id="PF13365">
    <property type="entry name" value="Trypsin_2"/>
    <property type="match status" value="1"/>
</dbReference>
<dbReference type="SUPFAM" id="SSF52540">
    <property type="entry name" value="P-loop containing nucleoside triphosphate hydrolases"/>
    <property type="match status" value="1"/>
</dbReference>
<dbReference type="SUPFAM" id="SSF101908">
    <property type="entry name" value="Putative isomerase YbhE"/>
    <property type="match status" value="1"/>
</dbReference>
<dbReference type="OrthoDB" id="134501at2"/>